<protein>
    <submittedName>
        <fullName evidence="2">Uncharacterized protein</fullName>
    </submittedName>
</protein>
<dbReference type="RefSeq" id="WP_311601316.1">
    <property type="nucleotide sequence ID" value="NZ_JAVREM010000034.1"/>
</dbReference>
<dbReference type="Proteomes" id="UP001183420">
    <property type="component" value="Unassembled WGS sequence"/>
</dbReference>
<evidence type="ECO:0000313" key="2">
    <source>
        <dbReference type="EMBL" id="MDT0321114.1"/>
    </source>
</evidence>
<proteinExistence type="predicted"/>
<comment type="caution">
    <text evidence="2">The sequence shown here is derived from an EMBL/GenBank/DDBJ whole genome shotgun (WGS) entry which is preliminary data.</text>
</comment>
<accession>A0ABU2LU30</accession>
<evidence type="ECO:0000256" key="1">
    <source>
        <dbReference type="SAM" id="MobiDB-lite"/>
    </source>
</evidence>
<evidence type="ECO:0000313" key="3">
    <source>
        <dbReference type="Proteomes" id="UP001183420"/>
    </source>
</evidence>
<keyword evidence="3" id="KW-1185">Reference proteome</keyword>
<name>A0ABU2LU30_9ACTN</name>
<feature type="region of interest" description="Disordered" evidence="1">
    <location>
        <begin position="42"/>
        <end position="64"/>
    </location>
</feature>
<sequence>MQTEGEVEEPSAERAALVVHQVTLSERGPFVAPRCSCGWYGPARRSRPLARDEAAAHETTPPDG</sequence>
<dbReference type="EMBL" id="JAVREM010000034">
    <property type="protein sequence ID" value="MDT0321114.1"/>
    <property type="molecule type" value="Genomic_DNA"/>
</dbReference>
<reference evidence="3" key="1">
    <citation type="submission" date="2023-07" db="EMBL/GenBank/DDBJ databases">
        <title>30 novel species of actinomycetes from the DSMZ collection.</title>
        <authorList>
            <person name="Nouioui I."/>
        </authorList>
    </citation>
    <scope>NUCLEOTIDE SEQUENCE [LARGE SCALE GENOMIC DNA]</scope>
    <source>
        <strain evidence="3">DSM 44918</strain>
    </source>
</reference>
<organism evidence="2 3">
    <name type="scientific">Streptomyces millisiae</name>
    <dbReference type="NCBI Taxonomy" id="3075542"/>
    <lineage>
        <taxon>Bacteria</taxon>
        <taxon>Bacillati</taxon>
        <taxon>Actinomycetota</taxon>
        <taxon>Actinomycetes</taxon>
        <taxon>Kitasatosporales</taxon>
        <taxon>Streptomycetaceae</taxon>
        <taxon>Streptomyces</taxon>
    </lineage>
</organism>
<gene>
    <name evidence="2" type="ORF">RNC47_22525</name>
</gene>